<feature type="region of interest" description="Disordered" evidence="1">
    <location>
        <begin position="1"/>
        <end position="41"/>
    </location>
</feature>
<accession>A0A9P4QRM0</accession>
<dbReference type="EMBL" id="ML996175">
    <property type="protein sequence ID" value="KAF2732527.1"/>
    <property type="molecule type" value="Genomic_DNA"/>
</dbReference>
<proteinExistence type="predicted"/>
<evidence type="ECO:0000313" key="3">
    <source>
        <dbReference type="Proteomes" id="UP000799444"/>
    </source>
</evidence>
<protein>
    <submittedName>
        <fullName evidence="2">Uncharacterized protein</fullName>
    </submittedName>
</protein>
<evidence type="ECO:0000256" key="1">
    <source>
        <dbReference type="SAM" id="MobiDB-lite"/>
    </source>
</evidence>
<organism evidence="2 3">
    <name type="scientific">Polyplosphaeria fusca</name>
    <dbReference type="NCBI Taxonomy" id="682080"/>
    <lineage>
        <taxon>Eukaryota</taxon>
        <taxon>Fungi</taxon>
        <taxon>Dikarya</taxon>
        <taxon>Ascomycota</taxon>
        <taxon>Pezizomycotina</taxon>
        <taxon>Dothideomycetes</taxon>
        <taxon>Pleosporomycetidae</taxon>
        <taxon>Pleosporales</taxon>
        <taxon>Tetraplosphaeriaceae</taxon>
        <taxon>Polyplosphaeria</taxon>
    </lineage>
</organism>
<name>A0A9P4QRM0_9PLEO</name>
<sequence length="436" mass="50026">MSSDYWDGHHAHHDDLDDDPDDDLDDGLDDEHDDDRLERLARAETEELAEYAEEIGAQPKSIELPLDDDQYERAKQNASAVEHDYFRILQEYGYLAMVDAAFTESKNTGHPFHAAGNDLEDNSVWRKHGVRILASTSKPILTALLQGTLASGANNPNNELHYYFNGNSDPERQSEWYERKSEPFAPAIYVCMPADSGGESLTPFELRIVILRMRQYVSGDPQFHQQNAEIDCQSRGKSRPSDIARGRHFYLNGSSNRVLQILCWCFDTEAYLDREAPVWNPCQSQLRVKCRDREIFTRIGGGYHYTGRGFNIAPAGLSVSSGNLGNKLDGQAKADWDKTERYRHRDRMYYEQLNSEVEEGYAKYKAIGERRAEKEARKAQKQESIRSQFALMKAEHENTLRRVPKQQKAAIADTFWKIRLDLWRKKLPGVEPSDDL</sequence>
<dbReference type="OrthoDB" id="3798482at2759"/>
<dbReference type="Proteomes" id="UP000799444">
    <property type="component" value="Unassembled WGS sequence"/>
</dbReference>
<feature type="compositionally biased region" description="Basic and acidic residues" evidence="1">
    <location>
        <begin position="1"/>
        <end position="15"/>
    </location>
</feature>
<keyword evidence="3" id="KW-1185">Reference proteome</keyword>
<feature type="compositionally biased region" description="Acidic residues" evidence="1">
    <location>
        <begin position="16"/>
        <end position="33"/>
    </location>
</feature>
<dbReference type="AlphaFoldDB" id="A0A9P4QRM0"/>
<reference evidence="2" key="1">
    <citation type="journal article" date="2020" name="Stud. Mycol.">
        <title>101 Dothideomycetes genomes: a test case for predicting lifestyles and emergence of pathogens.</title>
        <authorList>
            <person name="Haridas S."/>
            <person name="Albert R."/>
            <person name="Binder M."/>
            <person name="Bloem J."/>
            <person name="Labutti K."/>
            <person name="Salamov A."/>
            <person name="Andreopoulos B."/>
            <person name="Baker S."/>
            <person name="Barry K."/>
            <person name="Bills G."/>
            <person name="Bluhm B."/>
            <person name="Cannon C."/>
            <person name="Castanera R."/>
            <person name="Culley D."/>
            <person name="Daum C."/>
            <person name="Ezra D."/>
            <person name="Gonzalez J."/>
            <person name="Henrissat B."/>
            <person name="Kuo A."/>
            <person name="Liang C."/>
            <person name="Lipzen A."/>
            <person name="Lutzoni F."/>
            <person name="Magnuson J."/>
            <person name="Mondo S."/>
            <person name="Nolan M."/>
            <person name="Ohm R."/>
            <person name="Pangilinan J."/>
            <person name="Park H.-J."/>
            <person name="Ramirez L."/>
            <person name="Alfaro M."/>
            <person name="Sun H."/>
            <person name="Tritt A."/>
            <person name="Yoshinaga Y."/>
            <person name="Zwiers L.-H."/>
            <person name="Turgeon B."/>
            <person name="Goodwin S."/>
            <person name="Spatafora J."/>
            <person name="Crous P."/>
            <person name="Grigoriev I."/>
        </authorList>
    </citation>
    <scope>NUCLEOTIDE SEQUENCE</scope>
    <source>
        <strain evidence="2">CBS 125425</strain>
    </source>
</reference>
<evidence type="ECO:0000313" key="2">
    <source>
        <dbReference type="EMBL" id="KAF2732527.1"/>
    </source>
</evidence>
<gene>
    <name evidence="2" type="ORF">EJ04DRAFT_578286</name>
</gene>
<comment type="caution">
    <text evidence="2">The sequence shown here is derived from an EMBL/GenBank/DDBJ whole genome shotgun (WGS) entry which is preliminary data.</text>
</comment>